<evidence type="ECO:0000256" key="2">
    <source>
        <dbReference type="ARBA" id="ARBA00010341"/>
    </source>
</evidence>
<dbReference type="eggNOG" id="KOG0848">
    <property type="taxonomic scope" value="Eukaryota"/>
</dbReference>
<dbReference type="GeneID" id="20196018"/>
<accession>T1EHG8</accession>
<dbReference type="PROSITE" id="PS50071">
    <property type="entry name" value="HOMEOBOX_2"/>
    <property type="match status" value="1"/>
</dbReference>
<evidence type="ECO:0000313" key="10">
    <source>
        <dbReference type="EMBL" id="ESN95729.1"/>
    </source>
</evidence>
<dbReference type="SMART" id="SM00389">
    <property type="entry name" value="HOX"/>
    <property type="match status" value="1"/>
</dbReference>
<dbReference type="EMBL" id="KB097510">
    <property type="protein sequence ID" value="ESN95729.1"/>
    <property type="molecule type" value="Genomic_DNA"/>
</dbReference>
<evidence type="ECO:0000259" key="9">
    <source>
        <dbReference type="PROSITE" id="PS50071"/>
    </source>
</evidence>
<feature type="domain" description="Homeobox" evidence="9">
    <location>
        <begin position="1"/>
        <end position="60"/>
    </location>
</feature>
<name>T1EHG8_HELRO</name>
<evidence type="ECO:0000256" key="3">
    <source>
        <dbReference type="ARBA" id="ARBA00022473"/>
    </source>
</evidence>
<evidence type="ECO:0000256" key="8">
    <source>
        <dbReference type="RuleBase" id="RU000682"/>
    </source>
</evidence>
<dbReference type="InterPro" id="IPR001356">
    <property type="entry name" value="HD"/>
</dbReference>
<evidence type="ECO:0000256" key="5">
    <source>
        <dbReference type="ARBA" id="ARBA00023155"/>
    </source>
</evidence>
<reference evidence="12" key="1">
    <citation type="submission" date="2012-12" db="EMBL/GenBank/DDBJ databases">
        <authorList>
            <person name="Hellsten U."/>
            <person name="Grimwood J."/>
            <person name="Chapman J.A."/>
            <person name="Shapiro H."/>
            <person name="Aerts A."/>
            <person name="Otillar R.P."/>
            <person name="Terry A.Y."/>
            <person name="Boore J.L."/>
            <person name="Simakov O."/>
            <person name="Marletaz F."/>
            <person name="Cho S.-J."/>
            <person name="Edsinger-Gonzales E."/>
            <person name="Havlak P."/>
            <person name="Kuo D.-H."/>
            <person name="Larsson T."/>
            <person name="Lv J."/>
            <person name="Arendt D."/>
            <person name="Savage R."/>
            <person name="Osoegawa K."/>
            <person name="de Jong P."/>
            <person name="Lindberg D.R."/>
            <person name="Seaver E.C."/>
            <person name="Weisblat D.A."/>
            <person name="Putnam N.H."/>
            <person name="Grigoriev I.V."/>
            <person name="Rokhsar D.S."/>
        </authorList>
    </citation>
    <scope>NUCLEOTIDE SEQUENCE</scope>
</reference>
<dbReference type="RefSeq" id="XP_009026286.1">
    <property type="nucleotide sequence ID" value="XM_009028038.1"/>
</dbReference>
<dbReference type="InParanoid" id="T1EHG8"/>
<dbReference type="SUPFAM" id="SSF46689">
    <property type="entry name" value="Homeodomain-like"/>
    <property type="match status" value="1"/>
</dbReference>
<comment type="similarity">
    <text evidence="2">Belongs to the Caudal homeobox family.</text>
</comment>
<evidence type="ECO:0000256" key="7">
    <source>
        <dbReference type="PROSITE-ProRule" id="PRU00108"/>
    </source>
</evidence>
<comment type="subcellular location">
    <subcellularLocation>
        <location evidence="1 7 8">Nucleus</location>
    </subcellularLocation>
</comment>
<keyword evidence="12" id="KW-1185">Reference proteome</keyword>
<dbReference type="EnsemblMetazoa" id="HelroT127698">
    <property type="protein sequence ID" value="HelroP127698"/>
    <property type="gene ID" value="HelroG127698"/>
</dbReference>
<dbReference type="InterPro" id="IPR047152">
    <property type="entry name" value="Caudal_homeobox"/>
</dbReference>
<dbReference type="GO" id="GO:0003677">
    <property type="term" value="F:DNA binding"/>
    <property type="evidence" value="ECO:0007669"/>
    <property type="project" value="UniProtKB-UniRule"/>
</dbReference>
<reference evidence="11" key="3">
    <citation type="submission" date="2015-06" db="UniProtKB">
        <authorList>
            <consortium name="EnsemblMetazoa"/>
        </authorList>
    </citation>
    <scope>IDENTIFICATION</scope>
</reference>
<keyword evidence="6 7" id="KW-0539">Nucleus</keyword>
<dbReference type="EMBL" id="AMQM01006775">
    <property type="status" value="NOT_ANNOTATED_CDS"/>
    <property type="molecule type" value="Genomic_DNA"/>
</dbReference>
<dbReference type="CDD" id="cd00086">
    <property type="entry name" value="homeodomain"/>
    <property type="match status" value="1"/>
</dbReference>
<dbReference type="AlphaFoldDB" id="T1EHG8"/>
<protein>
    <recommendedName>
        <fullName evidence="9">Homeobox domain-containing protein</fullName>
    </recommendedName>
</protein>
<dbReference type="InterPro" id="IPR009057">
    <property type="entry name" value="Homeodomain-like_sf"/>
</dbReference>
<dbReference type="GO" id="GO:0005634">
    <property type="term" value="C:nucleus"/>
    <property type="evidence" value="ECO:0007669"/>
    <property type="project" value="UniProtKB-SubCell"/>
</dbReference>
<dbReference type="CTD" id="20196018"/>
<dbReference type="Pfam" id="PF00046">
    <property type="entry name" value="Homeodomain"/>
    <property type="match status" value="1"/>
</dbReference>
<organism evidence="11 12">
    <name type="scientific">Helobdella robusta</name>
    <name type="common">Californian leech</name>
    <dbReference type="NCBI Taxonomy" id="6412"/>
    <lineage>
        <taxon>Eukaryota</taxon>
        <taxon>Metazoa</taxon>
        <taxon>Spiralia</taxon>
        <taxon>Lophotrochozoa</taxon>
        <taxon>Annelida</taxon>
        <taxon>Clitellata</taxon>
        <taxon>Hirudinea</taxon>
        <taxon>Rhynchobdellida</taxon>
        <taxon>Glossiphoniidae</taxon>
        <taxon>Helobdella</taxon>
    </lineage>
</organism>
<evidence type="ECO:0000313" key="11">
    <source>
        <dbReference type="EnsemblMetazoa" id="HelroP127698"/>
    </source>
</evidence>
<dbReference type="FunFam" id="1.10.10.60:FF:000574">
    <property type="entry name" value="Homeobox protein CHOX-CAD2"/>
    <property type="match status" value="1"/>
</dbReference>
<evidence type="ECO:0000313" key="12">
    <source>
        <dbReference type="Proteomes" id="UP000015101"/>
    </source>
</evidence>
<dbReference type="PANTHER" id="PTHR24332">
    <property type="entry name" value="HOMEOBOX PROTEIN CDX"/>
    <property type="match status" value="1"/>
</dbReference>
<sequence length="60" mass="7605">RTDDFYRERYSDEIREVLEREFSQKKYIDVRDRDRIAFETGLSNRQILFWFQNQRAKIKK</sequence>
<keyword evidence="4 7" id="KW-0238">DNA-binding</keyword>
<dbReference type="Proteomes" id="UP000015101">
    <property type="component" value="Unassembled WGS sequence"/>
</dbReference>
<evidence type="ECO:0000256" key="6">
    <source>
        <dbReference type="ARBA" id="ARBA00023242"/>
    </source>
</evidence>
<dbReference type="GO" id="GO:0006357">
    <property type="term" value="P:regulation of transcription by RNA polymerase II"/>
    <property type="evidence" value="ECO:0007669"/>
    <property type="project" value="UniProtKB-ARBA"/>
</dbReference>
<dbReference type="KEGG" id="hro:HELRODRAFT_127698"/>
<keyword evidence="5 7" id="KW-0371">Homeobox</keyword>
<dbReference type="OrthoDB" id="6159439at2759"/>
<dbReference type="Gene3D" id="1.10.10.60">
    <property type="entry name" value="Homeodomain-like"/>
    <property type="match status" value="1"/>
</dbReference>
<gene>
    <name evidence="11" type="primary">20196018</name>
    <name evidence="10" type="ORF">HELRODRAFT_127698</name>
</gene>
<evidence type="ECO:0000256" key="4">
    <source>
        <dbReference type="ARBA" id="ARBA00023125"/>
    </source>
</evidence>
<evidence type="ECO:0000256" key="1">
    <source>
        <dbReference type="ARBA" id="ARBA00004123"/>
    </source>
</evidence>
<reference evidence="10 12" key="2">
    <citation type="journal article" date="2013" name="Nature">
        <title>Insights into bilaterian evolution from three spiralian genomes.</title>
        <authorList>
            <person name="Simakov O."/>
            <person name="Marletaz F."/>
            <person name="Cho S.J."/>
            <person name="Edsinger-Gonzales E."/>
            <person name="Havlak P."/>
            <person name="Hellsten U."/>
            <person name="Kuo D.H."/>
            <person name="Larsson T."/>
            <person name="Lv J."/>
            <person name="Arendt D."/>
            <person name="Savage R."/>
            <person name="Osoegawa K."/>
            <person name="de Jong P."/>
            <person name="Grimwood J."/>
            <person name="Chapman J.A."/>
            <person name="Shapiro H."/>
            <person name="Aerts A."/>
            <person name="Otillar R.P."/>
            <person name="Terry A.Y."/>
            <person name="Boore J.L."/>
            <person name="Grigoriev I.V."/>
            <person name="Lindberg D.R."/>
            <person name="Seaver E.C."/>
            <person name="Weisblat D.A."/>
            <person name="Putnam N.H."/>
            <person name="Rokhsar D.S."/>
        </authorList>
    </citation>
    <scope>NUCLEOTIDE SEQUENCE</scope>
</reference>
<proteinExistence type="inferred from homology"/>
<dbReference type="PANTHER" id="PTHR24332:SF9">
    <property type="entry name" value="HOMEOTIC PROTEIN CAUDAL"/>
    <property type="match status" value="1"/>
</dbReference>
<keyword evidence="3" id="KW-0217">Developmental protein</keyword>
<dbReference type="HOGENOM" id="CLU_049543_10_3_1"/>